<dbReference type="CDD" id="cd00161">
    <property type="entry name" value="beta-trefoil_Ricin-like"/>
    <property type="match status" value="1"/>
</dbReference>
<dbReference type="InterPro" id="IPR011658">
    <property type="entry name" value="PA14_dom"/>
</dbReference>
<dbReference type="InterPro" id="IPR026444">
    <property type="entry name" value="Secre_tail"/>
</dbReference>
<dbReference type="RefSeq" id="WP_089833172.1">
    <property type="nucleotide sequence ID" value="NZ_FNBN01000003.1"/>
</dbReference>
<evidence type="ECO:0000256" key="3">
    <source>
        <dbReference type="SAM" id="SignalP"/>
    </source>
</evidence>
<accession>A0A1G7RNR3</accession>
<sequence length="1142" mass="125694">MKKKIFYTLLAVWIPVLFTQVQAQVPRVSGSPFPLSAIPDTLYLTSENYAPSEKVALQTLMGVLAQTKPAILRDISGHRTLVENAGVKINDTYYTNFPGMLNRFANRLSGYILCNQKDKSTNVAISLAGVMNAIAIPADIEQTAINAGLTLLLDVRARDEAWALANYGNLFSQKIASYQQSSDDRVFSLADYSAYTKAFQFWDSSPSGALATSVYNRMNKGATFFGWGPAEYETVEQLSLKSMSILPSDWAPNMSALSNIPAKSKTFKQKDPIKPFEVKTGVHTVCFVITDGDNVQWLLGSHDNINNWNNPARAHVNLGWTISPSLSELAPVVYEKYVENCLTTPDGRNVLIAGPSGRSYYFPGRYPNADLETEATLLNKYMKQADLRIVNIIDADDSDNDPGAYLKQDNIDALFYYSYGANYTGRHGQIDWYKDKPSIGGRYTLWGTLSSPQSLANQLNQASTNINSADGYSLVSVHIWSRDVDDVQECISKLGPNVRVVAPDEFVWLIRKNLKGLPVGTGNGLKAEYYSGYHLDNLKYQQTDGNVDFDWGIGSPNQAQLGNNQFSVKWSGQVQPLYSESYTFYVYSDDGVKLTVNGQPIINDFETQGAYTRSGTITLTAGQKYNIELQYGEGNGDAFCHLQWESASQSRQIIPRSQLYSRPDTSNGPVTVYEHAQYGGFHAGLPIGAYKLAGLELKGVQNDEISSLKVAEGYKVILFEHENFAGDSIVLTSSSANLGSTWNDKASSIKVLANGNPNLAGSYTIKNVNSGLFLDVRGGIGGTGDGTPIQLWHGTGAANQTFTLKHLGDGRYTVTAYHSAKCLDIPQSSLNEDVSLWQWTNQEASNQQFIAVQADSGYYKFISVLSGKVLSILNESTAPEAKVVQHTGTGQLSGRWQLLSVPPVGNGTGLTGNYYNGMNFETFVFSRLDPTINFDWGEGSPGAGVNTNGYTVRWTGKVEPRYSGQYTFYITSDNGRRLWVNNQLVIDKWLDDWDIEYSGTITLTAGQQYDIKLEYFENNGGANCKLSWSSASQGKEIIPKNQLYATPLSLANSSIATAYEKTATGKDIVLYPNPATSHVRLKFGAKQARMIIYDALGRQVTPTRIIYSGQEINTAQLRPGVYLIQLDINGIKTSKHLVKSAE</sequence>
<feature type="domain" description="PA14" evidence="5">
    <location>
        <begin position="520"/>
        <end position="658"/>
    </location>
</feature>
<dbReference type="InterPro" id="IPR038410">
    <property type="entry name" value="GxGYxYP_C_sf"/>
</dbReference>
<feature type="chain" id="PRO_5011478036" evidence="3">
    <location>
        <begin position="24"/>
        <end position="1142"/>
    </location>
</feature>
<evidence type="ECO:0000256" key="2">
    <source>
        <dbReference type="ARBA" id="ARBA00022737"/>
    </source>
</evidence>
<dbReference type="InterPro" id="IPR048310">
    <property type="entry name" value="GxGYxYP_N_2nd"/>
</dbReference>
<dbReference type="Pfam" id="PF20958">
    <property type="entry name" value="GxGYxYP_N_3rd"/>
    <property type="match status" value="1"/>
</dbReference>
<evidence type="ECO:0000259" key="4">
    <source>
        <dbReference type="PROSITE" id="PS50915"/>
    </source>
</evidence>
<dbReference type="InterPro" id="IPR035992">
    <property type="entry name" value="Ricin_B-like_lectins"/>
</dbReference>
<dbReference type="PANTHER" id="PTHR37321:SF1">
    <property type="entry name" value="EXPORTED PROTEIN"/>
    <property type="match status" value="1"/>
</dbReference>
<dbReference type="SUPFAM" id="SSF56988">
    <property type="entry name" value="Anthrax protective antigen"/>
    <property type="match status" value="2"/>
</dbReference>
<dbReference type="Proteomes" id="UP000199045">
    <property type="component" value="Unassembled WGS sequence"/>
</dbReference>
<dbReference type="InterPro" id="IPR048309">
    <property type="entry name" value="GxGYxYP_N_3rd"/>
</dbReference>
<dbReference type="Pfam" id="PF20957">
    <property type="entry name" value="GxGYxYP_N_2nd"/>
    <property type="match status" value="1"/>
</dbReference>
<dbReference type="SMART" id="SM00458">
    <property type="entry name" value="RICIN"/>
    <property type="match status" value="1"/>
</dbReference>
<gene>
    <name evidence="6" type="ORF">SAMN04488121_103545</name>
</gene>
<dbReference type="Pfam" id="PF14323">
    <property type="entry name" value="GxGYxYP_C"/>
    <property type="match status" value="1"/>
</dbReference>
<feature type="domain" description="PA14" evidence="5">
    <location>
        <begin position="905"/>
        <end position="1042"/>
    </location>
</feature>
<dbReference type="SMART" id="SM00758">
    <property type="entry name" value="PA14"/>
    <property type="match status" value="2"/>
</dbReference>
<dbReference type="SUPFAM" id="SSF49695">
    <property type="entry name" value="gamma-Crystallin-like"/>
    <property type="match status" value="1"/>
</dbReference>
<dbReference type="PROSITE" id="PS50915">
    <property type="entry name" value="CRYSTALLIN_BETA_GAMMA"/>
    <property type="match status" value="2"/>
</dbReference>
<evidence type="ECO:0000256" key="1">
    <source>
        <dbReference type="ARBA" id="ARBA00009646"/>
    </source>
</evidence>
<dbReference type="Pfam" id="PF07691">
    <property type="entry name" value="PA14"/>
    <property type="match status" value="2"/>
</dbReference>
<dbReference type="SMART" id="SM00247">
    <property type="entry name" value="XTALbg"/>
    <property type="match status" value="1"/>
</dbReference>
<dbReference type="PANTHER" id="PTHR37321">
    <property type="entry name" value="EXPORTED PROTEIN-RELATED"/>
    <property type="match status" value="1"/>
</dbReference>
<dbReference type="InterPro" id="IPR001064">
    <property type="entry name" value="Beta/gamma_crystallin"/>
</dbReference>
<dbReference type="SUPFAM" id="SSF50370">
    <property type="entry name" value="Ricin B-like lectins"/>
    <property type="match status" value="1"/>
</dbReference>
<feature type="domain" description="Beta/gamma crystallin 'Greek key'" evidence="4">
    <location>
        <begin position="668"/>
        <end position="712"/>
    </location>
</feature>
<feature type="domain" description="Beta/gamma crystallin 'Greek key'" evidence="4">
    <location>
        <begin position="714"/>
        <end position="753"/>
    </location>
</feature>
<proteinExistence type="inferred from homology"/>
<organism evidence="6 7">
    <name type="scientific">Chitinophaga filiformis</name>
    <name type="common">Myxococcus filiformis</name>
    <name type="synonym">Flexibacter filiformis</name>
    <dbReference type="NCBI Taxonomy" id="104663"/>
    <lineage>
        <taxon>Bacteria</taxon>
        <taxon>Pseudomonadati</taxon>
        <taxon>Bacteroidota</taxon>
        <taxon>Chitinophagia</taxon>
        <taxon>Chitinophagales</taxon>
        <taxon>Chitinophagaceae</taxon>
        <taxon>Chitinophaga</taxon>
    </lineage>
</organism>
<dbReference type="AlphaFoldDB" id="A0A1G7RNR3"/>
<dbReference type="InterPro" id="IPR025832">
    <property type="entry name" value="GxGYxYP_C"/>
</dbReference>
<dbReference type="Gene3D" id="2.60.20.10">
    <property type="entry name" value="Crystallins"/>
    <property type="match status" value="1"/>
</dbReference>
<evidence type="ECO:0000313" key="6">
    <source>
        <dbReference type="EMBL" id="SDG12382.1"/>
    </source>
</evidence>
<dbReference type="Gene3D" id="3.20.20.490">
    <property type="entry name" value="GxGYxYP glycoside hydrolase, C-terminal domain"/>
    <property type="match status" value="1"/>
</dbReference>
<dbReference type="InterPro" id="IPR011024">
    <property type="entry name" value="G_crystallin-like"/>
</dbReference>
<name>A0A1G7RNR3_CHIFI</name>
<dbReference type="InterPro" id="IPR000772">
    <property type="entry name" value="Ricin_B_lectin"/>
</dbReference>
<dbReference type="Pfam" id="PF14200">
    <property type="entry name" value="RicinB_lectin_2"/>
    <property type="match status" value="1"/>
</dbReference>
<dbReference type="Gene3D" id="3.90.182.10">
    <property type="entry name" value="Toxin - Anthrax Protective Antigen,domain 1"/>
    <property type="match status" value="2"/>
</dbReference>
<dbReference type="InterPro" id="IPR037524">
    <property type="entry name" value="PA14/GLEYA"/>
</dbReference>
<reference evidence="6 7" key="1">
    <citation type="submission" date="2016-10" db="EMBL/GenBank/DDBJ databases">
        <authorList>
            <person name="de Groot N.N."/>
        </authorList>
    </citation>
    <scope>NUCLEOTIDE SEQUENCE [LARGE SCALE GENOMIC DNA]</scope>
    <source>
        <strain evidence="6 7">DSM 527</strain>
    </source>
</reference>
<dbReference type="OrthoDB" id="3799094at2"/>
<keyword evidence="3" id="KW-0732">Signal</keyword>
<dbReference type="Gene3D" id="2.80.10.50">
    <property type="match status" value="1"/>
</dbReference>
<dbReference type="STRING" id="104663.SAMN04488121_103545"/>
<keyword evidence="2" id="KW-0677">Repeat</keyword>
<dbReference type="PROSITE" id="PS51820">
    <property type="entry name" value="PA14"/>
    <property type="match status" value="2"/>
</dbReference>
<dbReference type="Pfam" id="PF18962">
    <property type="entry name" value="Por_Secre_tail"/>
    <property type="match status" value="1"/>
</dbReference>
<evidence type="ECO:0000259" key="5">
    <source>
        <dbReference type="PROSITE" id="PS51820"/>
    </source>
</evidence>
<dbReference type="NCBIfam" id="TIGR04183">
    <property type="entry name" value="Por_Secre_tail"/>
    <property type="match status" value="1"/>
</dbReference>
<protein>
    <submittedName>
        <fullName evidence="6">Por secretion system C-terminal sorting domain-containing protein</fullName>
    </submittedName>
</protein>
<feature type="signal peptide" evidence="3">
    <location>
        <begin position="1"/>
        <end position="23"/>
    </location>
</feature>
<dbReference type="EMBL" id="FNBN01000003">
    <property type="protein sequence ID" value="SDG12382.1"/>
    <property type="molecule type" value="Genomic_DNA"/>
</dbReference>
<comment type="similarity">
    <text evidence="1">Belongs to the beta/gamma-crystallin family.</text>
</comment>
<dbReference type="PROSITE" id="PS50231">
    <property type="entry name" value="RICIN_B_LECTIN"/>
    <property type="match status" value="1"/>
</dbReference>
<evidence type="ECO:0000313" key="7">
    <source>
        <dbReference type="Proteomes" id="UP000199045"/>
    </source>
</evidence>